<evidence type="ECO:0000259" key="12">
    <source>
        <dbReference type="SMART" id="SM00962"/>
    </source>
</evidence>
<dbReference type="Gene3D" id="1.10.260.30">
    <property type="entry name" value="Signal recognition particle, SRP54 subunit, M-domain"/>
    <property type="match status" value="1"/>
</dbReference>
<evidence type="ECO:0000259" key="11">
    <source>
        <dbReference type="SMART" id="SM00382"/>
    </source>
</evidence>
<feature type="domain" description="AAA+ ATPase" evidence="11">
    <location>
        <begin position="99"/>
        <end position="303"/>
    </location>
</feature>
<dbReference type="EMBL" id="JAELVF020000001">
    <property type="protein sequence ID" value="MBU7596144.1"/>
    <property type="molecule type" value="Genomic_DNA"/>
</dbReference>
<dbReference type="GO" id="GO:0005525">
    <property type="term" value="F:GTP binding"/>
    <property type="evidence" value="ECO:0007669"/>
    <property type="project" value="UniProtKB-UniRule"/>
</dbReference>
<keyword evidence="9" id="KW-0963">Cytoplasm</keyword>
<dbReference type="AlphaFoldDB" id="A0A949JD11"/>
<dbReference type="InterPro" id="IPR036891">
    <property type="entry name" value="Signal_recog_part_SRP54_M_sf"/>
</dbReference>
<keyword evidence="6 9" id="KW-0733">Signal recognition particle</keyword>
<dbReference type="Pfam" id="PF02978">
    <property type="entry name" value="SRP_SPB"/>
    <property type="match status" value="1"/>
</dbReference>
<dbReference type="GO" id="GO:0048500">
    <property type="term" value="C:signal recognition particle"/>
    <property type="evidence" value="ECO:0007669"/>
    <property type="project" value="UniProtKB-UniRule"/>
</dbReference>
<comment type="function">
    <text evidence="9">Involved in targeting and insertion of nascent membrane proteins into the cytoplasmic membrane. Binds to the hydrophobic signal sequence of the ribosome-nascent chain (RNC) as it emerges from the ribosomes. The SRP-RNC complex is then targeted to the cytoplasmic membrane where it interacts with the SRP receptor FtsY.</text>
</comment>
<dbReference type="SMART" id="SM00382">
    <property type="entry name" value="AAA"/>
    <property type="match status" value="1"/>
</dbReference>
<dbReference type="PANTHER" id="PTHR11564">
    <property type="entry name" value="SIGNAL RECOGNITION PARTICLE 54K PROTEIN SRP54"/>
    <property type="match status" value="1"/>
</dbReference>
<feature type="domain" description="SRP54-type proteins GTP-binding" evidence="12">
    <location>
        <begin position="100"/>
        <end position="298"/>
    </location>
</feature>
<dbReference type="PANTHER" id="PTHR11564:SF5">
    <property type="entry name" value="SIGNAL RECOGNITION PARTICLE SUBUNIT SRP54"/>
    <property type="match status" value="1"/>
</dbReference>
<feature type="compositionally biased region" description="Basic and acidic residues" evidence="10">
    <location>
        <begin position="473"/>
        <end position="486"/>
    </location>
</feature>
<reference evidence="14" key="1">
    <citation type="submission" date="2021-06" db="EMBL/GenBank/DDBJ databases">
        <title>Sequencing of actinobacteria type strains.</title>
        <authorList>
            <person name="Nguyen G.-S."/>
            <person name="Wentzel A."/>
        </authorList>
    </citation>
    <scope>NUCLEOTIDE SEQUENCE</scope>
    <source>
        <strain evidence="14">P38-E01</strain>
    </source>
</reference>
<dbReference type="GO" id="GO:0008312">
    <property type="term" value="F:7S RNA binding"/>
    <property type="evidence" value="ECO:0007669"/>
    <property type="project" value="InterPro"/>
</dbReference>
<dbReference type="SMART" id="SM00962">
    <property type="entry name" value="SRP54"/>
    <property type="match status" value="1"/>
</dbReference>
<keyword evidence="15" id="KW-1185">Reference proteome</keyword>
<proteinExistence type="inferred from homology"/>
<comment type="catalytic activity">
    <reaction evidence="8 9">
        <text>GTP + H2O = GDP + phosphate + H(+)</text>
        <dbReference type="Rhea" id="RHEA:19669"/>
        <dbReference type="ChEBI" id="CHEBI:15377"/>
        <dbReference type="ChEBI" id="CHEBI:15378"/>
        <dbReference type="ChEBI" id="CHEBI:37565"/>
        <dbReference type="ChEBI" id="CHEBI:43474"/>
        <dbReference type="ChEBI" id="CHEBI:58189"/>
        <dbReference type="EC" id="3.6.5.4"/>
    </reaction>
</comment>
<evidence type="ECO:0000259" key="13">
    <source>
        <dbReference type="SMART" id="SM00963"/>
    </source>
</evidence>
<evidence type="ECO:0000256" key="5">
    <source>
        <dbReference type="ARBA" id="ARBA00023134"/>
    </source>
</evidence>
<name>A0A949JD11_9ACTN</name>
<feature type="domain" description="Signal recognition particle SRP54 helical bundle" evidence="13">
    <location>
        <begin position="1"/>
        <end position="86"/>
    </location>
</feature>
<dbReference type="RefSeq" id="WP_211042043.1">
    <property type="nucleotide sequence ID" value="NZ_JAELVF020000001.1"/>
</dbReference>
<accession>A0A949JD11</accession>
<feature type="compositionally biased region" description="Gly residues" evidence="10">
    <location>
        <begin position="434"/>
        <end position="451"/>
    </location>
</feature>
<evidence type="ECO:0000256" key="3">
    <source>
        <dbReference type="ARBA" id="ARBA00022801"/>
    </source>
</evidence>
<dbReference type="InterPro" id="IPR013822">
    <property type="entry name" value="Signal_recog_particl_SRP54_hlx"/>
</dbReference>
<dbReference type="InterPro" id="IPR004780">
    <property type="entry name" value="SRP"/>
</dbReference>
<dbReference type="InterPro" id="IPR027417">
    <property type="entry name" value="P-loop_NTPase"/>
</dbReference>
<dbReference type="InterPro" id="IPR042101">
    <property type="entry name" value="SRP54_N_sf"/>
</dbReference>
<evidence type="ECO:0000313" key="15">
    <source>
        <dbReference type="Proteomes" id="UP000694501"/>
    </source>
</evidence>
<keyword evidence="5 9" id="KW-0342">GTP-binding</keyword>
<feature type="compositionally biased region" description="Basic residues" evidence="10">
    <location>
        <begin position="452"/>
        <end position="468"/>
    </location>
</feature>
<keyword evidence="2 9" id="KW-0547">Nucleotide-binding</keyword>
<dbReference type="SMART" id="SM00963">
    <property type="entry name" value="SRP54_N"/>
    <property type="match status" value="1"/>
</dbReference>
<feature type="binding site" evidence="9">
    <location>
        <begin position="192"/>
        <end position="196"/>
    </location>
    <ligand>
        <name>GTP</name>
        <dbReference type="ChEBI" id="CHEBI:37565"/>
    </ligand>
</feature>
<feature type="binding site" evidence="9">
    <location>
        <begin position="107"/>
        <end position="114"/>
    </location>
    <ligand>
        <name>GTP</name>
        <dbReference type="ChEBI" id="CHEBI:37565"/>
    </ligand>
</feature>
<evidence type="ECO:0000256" key="4">
    <source>
        <dbReference type="ARBA" id="ARBA00022884"/>
    </source>
</evidence>
<evidence type="ECO:0000256" key="6">
    <source>
        <dbReference type="ARBA" id="ARBA00023135"/>
    </source>
</evidence>
<keyword evidence="3 9" id="KW-0378">Hydrolase</keyword>
<dbReference type="SUPFAM" id="SSF52540">
    <property type="entry name" value="P-loop containing nucleoside triphosphate hydrolases"/>
    <property type="match status" value="1"/>
</dbReference>
<dbReference type="CDD" id="cd18539">
    <property type="entry name" value="SRP_G"/>
    <property type="match status" value="1"/>
</dbReference>
<evidence type="ECO:0000256" key="7">
    <source>
        <dbReference type="ARBA" id="ARBA00023274"/>
    </source>
</evidence>
<comment type="domain">
    <text evidence="9">Composed of three domains: the N-terminal N domain, which is responsible for interactions with the ribosome, the central G domain, which binds GTP, and the C-terminal M domain, which binds the RNA and the signal sequence of the RNC.</text>
</comment>
<comment type="subunit">
    <text evidence="9">Part of the signal recognition particle protein translocation system, which is composed of SRP and FtsY.</text>
</comment>
<organism evidence="14 15">
    <name type="scientific">Streptomyces tardus</name>
    <dbReference type="NCBI Taxonomy" id="2780544"/>
    <lineage>
        <taxon>Bacteria</taxon>
        <taxon>Bacillati</taxon>
        <taxon>Actinomycetota</taxon>
        <taxon>Actinomycetes</taxon>
        <taxon>Kitasatosporales</taxon>
        <taxon>Streptomycetaceae</taxon>
        <taxon>Streptomyces</taxon>
    </lineage>
</organism>
<evidence type="ECO:0000313" key="14">
    <source>
        <dbReference type="EMBL" id="MBU7596144.1"/>
    </source>
</evidence>
<dbReference type="Pfam" id="PF00448">
    <property type="entry name" value="SRP54"/>
    <property type="match status" value="1"/>
</dbReference>
<dbReference type="GO" id="GO:0003924">
    <property type="term" value="F:GTPase activity"/>
    <property type="evidence" value="ECO:0007669"/>
    <property type="project" value="UniProtKB-UniRule"/>
</dbReference>
<dbReference type="Proteomes" id="UP000694501">
    <property type="component" value="Unassembled WGS sequence"/>
</dbReference>
<dbReference type="HAMAP" id="MF_00306">
    <property type="entry name" value="SRP54"/>
    <property type="match status" value="1"/>
</dbReference>
<keyword evidence="4 9" id="KW-0694">RNA-binding</keyword>
<evidence type="ECO:0000256" key="8">
    <source>
        <dbReference type="ARBA" id="ARBA00048027"/>
    </source>
</evidence>
<dbReference type="EC" id="3.6.5.4" evidence="9"/>
<dbReference type="Pfam" id="PF02881">
    <property type="entry name" value="SRP54_N"/>
    <property type="match status" value="1"/>
</dbReference>
<dbReference type="Gene3D" id="3.40.50.300">
    <property type="entry name" value="P-loop containing nucleotide triphosphate hydrolases"/>
    <property type="match status" value="1"/>
</dbReference>
<feature type="compositionally biased region" description="Basic and acidic residues" evidence="10">
    <location>
        <begin position="506"/>
        <end position="520"/>
    </location>
</feature>
<dbReference type="InterPro" id="IPR000897">
    <property type="entry name" value="SRP54_GTPase_dom"/>
</dbReference>
<feature type="binding site" evidence="9">
    <location>
        <begin position="250"/>
        <end position="253"/>
    </location>
    <ligand>
        <name>GTP</name>
        <dbReference type="ChEBI" id="CHEBI:37565"/>
    </ligand>
</feature>
<comment type="similarity">
    <text evidence="1 9">Belongs to the GTP-binding SRP family. SRP54 subfamily.</text>
</comment>
<dbReference type="NCBIfam" id="TIGR00959">
    <property type="entry name" value="ffh"/>
    <property type="match status" value="1"/>
</dbReference>
<protein>
    <recommendedName>
        <fullName evidence="9">Signal recognition particle protein</fullName>
        <ecNumber evidence="9">3.6.5.4</ecNumber>
    </recommendedName>
    <alternativeName>
        <fullName evidence="9">Fifty-four homolog</fullName>
    </alternativeName>
</protein>
<comment type="subcellular location">
    <subcellularLocation>
        <location evidence="9">Cytoplasm</location>
    </subcellularLocation>
    <text evidence="9">The SRP-RNC complex is targeted to the cytoplasmic membrane.</text>
</comment>
<feature type="region of interest" description="Disordered" evidence="10">
    <location>
        <begin position="432"/>
        <end position="520"/>
    </location>
</feature>
<sequence length="520" mass="55654">MFDTLSDRLAATFKNLRGKGRLSEADIDATAREIRIALLEADVALPVVRAFIKQVKERAAGSEVSKALNPAQQVIKIVNEELVGILGGETRQLRFAKKPPTVIMLAGLQGAGKTTLAGKLGRWLKNKGHTPLLVACDLQRPNAVNQLSVVAERAGVGIYAPEPGNGVGDPVRVARDSIEYASTKQHDVVVVDTAGRLGIDQELMEQAADIRDAVSPDEVLFVVDAMIGQDAVNTAEAFRDGVGFDGVVLSKLDGDARGGAALSIAQVTGRQIMFASNGEKLDDFDAFHPDRMASRILGMGDVLSLIEKAEQTFDQQEAEKMAAKLAKGPKEFTLDDFLAQMEQVRKMGSISKLLGMMPGMGQMKDQINNLDEKDVDRTAAIIKSMTPGERHEPTIINGSRRARIAAGSGVDVSAVKNLVERFFEARKMMSKMAQGGGMPGMPGMPGMGGGPGKKKGKPQKKVKGKRRSGNPMKRKEEEQAAADRKAASGSGAFGLPGGGEGPESFELPKEFRDMLPPDQK</sequence>
<gene>
    <name evidence="9 14" type="primary">ffh</name>
    <name evidence="14" type="ORF">JGS22_000460</name>
</gene>
<feature type="compositionally biased region" description="Gly residues" evidence="10">
    <location>
        <begin position="491"/>
        <end position="501"/>
    </location>
</feature>
<dbReference type="Gene3D" id="1.20.120.140">
    <property type="entry name" value="Signal recognition particle SRP54, nucleotide-binding domain"/>
    <property type="match status" value="1"/>
</dbReference>
<dbReference type="InterPro" id="IPR003593">
    <property type="entry name" value="AAA+_ATPase"/>
</dbReference>
<evidence type="ECO:0000256" key="2">
    <source>
        <dbReference type="ARBA" id="ARBA00022741"/>
    </source>
</evidence>
<dbReference type="InterPro" id="IPR004125">
    <property type="entry name" value="Signal_recog_particle_SRP54_M"/>
</dbReference>
<dbReference type="InterPro" id="IPR022941">
    <property type="entry name" value="SRP54"/>
</dbReference>
<keyword evidence="7 9" id="KW-0687">Ribonucleoprotein</keyword>
<evidence type="ECO:0000256" key="10">
    <source>
        <dbReference type="SAM" id="MobiDB-lite"/>
    </source>
</evidence>
<dbReference type="SUPFAM" id="SSF47446">
    <property type="entry name" value="Signal peptide-binding domain"/>
    <property type="match status" value="1"/>
</dbReference>
<evidence type="ECO:0000256" key="9">
    <source>
        <dbReference type="HAMAP-Rule" id="MF_00306"/>
    </source>
</evidence>
<evidence type="ECO:0000256" key="1">
    <source>
        <dbReference type="ARBA" id="ARBA00005450"/>
    </source>
</evidence>
<dbReference type="GO" id="GO:0006614">
    <property type="term" value="P:SRP-dependent cotranslational protein targeting to membrane"/>
    <property type="evidence" value="ECO:0007669"/>
    <property type="project" value="InterPro"/>
</dbReference>
<comment type="caution">
    <text evidence="14">The sequence shown here is derived from an EMBL/GenBank/DDBJ whole genome shotgun (WGS) entry which is preliminary data.</text>
</comment>